<name>A0A370FU55_9BURK</name>
<evidence type="ECO:0000256" key="1">
    <source>
        <dbReference type="SAM" id="Coils"/>
    </source>
</evidence>
<sequence length="230" mass="25603">MPDPRSPAIARALRTLAGLASLAFGGLSQAQAPAAGSPGSIYTCTDASGRRLTSDRFIPECADRLQLELSPGGSVRRRIEPALSPQQQAERDQRRKDEERAEAQRRDERRRDLALVARYPDAAAHDRRRAEALAHAEAEIGAARKRLAELAEARRKLDGELEFYSKDPSPVPAALKARLAENTSAVALQERLLKEQVSERQRIDARFDEERQRLDQLWGVSRPAVPSRVR</sequence>
<reference evidence="4 5" key="1">
    <citation type="submission" date="2018-07" db="EMBL/GenBank/DDBJ databases">
        <title>Genomic Encyclopedia of Type Strains, Phase IV (KMG-IV): sequencing the most valuable type-strain genomes for metagenomic binning, comparative biology and taxonomic classification.</title>
        <authorList>
            <person name="Goeker M."/>
        </authorList>
    </citation>
    <scope>NUCLEOTIDE SEQUENCE [LARGE SCALE GENOMIC DNA]</scope>
    <source>
        <strain evidence="4 5">DSM 21352</strain>
    </source>
</reference>
<comment type="caution">
    <text evidence="4">The sequence shown here is derived from an EMBL/GenBank/DDBJ whole genome shotgun (WGS) entry which is preliminary data.</text>
</comment>
<feature type="chain" id="PRO_5016605424" description="DUF4124 domain-containing protein" evidence="3">
    <location>
        <begin position="31"/>
        <end position="230"/>
    </location>
</feature>
<organism evidence="4 5">
    <name type="scientific">Pseudacidovorax intermedius</name>
    <dbReference type="NCBI Taxonomy" id="433924"/>
    <lineage>
        <taxon>Bacteria</taxon>
        <taxon>Pseudomonadati</taxon>
        <taxon>Pseudomonadota</taxon>
        <taxon>Betaproteobacteria</taxon>
        <taxon>Burkholderiales</taxon>
        <taxon>Comamonadaceae</taxon>
        <taxon>Pseudacidovorax</taxon>
    </lineage>
</organism>
<proteinExistence type="predicted"/>
<feature type="coiled-coil region" evidence="1">
    <location>
        <begin position="133"/>
        <end position="167"/>
    </location>
</feature>
<feature type="signal peptide" evidence="3">
    <location>
        <begin position="1"/>
        <end position="30"/>
    </location>
</feature>
<dbReference type="RefSeq" id="WP_114801937.1">
    <property type="nucleotide sequence ID" value="NZ_QQAV01000001.1"/>
</dbReference>
<keyword evidence="3" id="KW-0732">Signal</keyword>
<dbReference type="OrthoDB" id="8895482at2"/>
<evidence type="ECO:0000256" key="3">
    <source>
        <dbReference type="SAM" id="SignalP"/>
    </source>
</evidence>
<evidence type="ECO:0000313" key="4">
    <source>
        <dbReference type="EMBL" id="RDI29288.1"/>
    </source>
</evidence>
<evidence type="ECO:0000256" key="2">
    <source>
        <dbReference type="SAM" id="MobiDB-lite"/>
    </source>
</evidence>
<protein>
    <recommendedName>
        <fullName evidence="6">DUF4124 domain-containing protein</fullName>
    </recommendedName>
</protein>
<gene>
    <name evidence="4" type="ORF">DFR41_1011044</name>
</gene>
<dbReference type="Proteomes" id="UP000255265">
    <property type="component" value="Unassembled WGS sequence"/>
</dbReference>
<feature type="compositionally biased region" description="Basic and acidic residues" evidence="2">
    <location>
        <begin position="89"/>
        <end position="109"/>
    </location>
</feature>
<keyword evidence="1" id="KW-0175">Coiled coil</keyword>
<evidence type="ECO:0000313" key="5">
    <source>
        <dbReference type="Proteomes" id="UP000255265"/>
    </source>
</evidence>
<dbReference type="EMBL" id="QQAV01000001">
    <property type="protein sequence ID" value="RDI29288.1"/>
    <property type="molecule type" value="Genomic_DNA"/>
</dbReference>
<evidence type="ECO:0008006" key="6">
    <source>
        <dbReference type="Google" id="ProtNLM"/>
    </source>
</evidence>
<keyword evidence="5" id="KW-1185">Reference proteome</keyword>
<feature type="region of interest" description="Disordered" evidence="2">
    <location>
        <begin position="72"/>
        <end position="109"/>
    </location>
</feature>
<dbReference type="AlphaFoldDB" id="A0A370FU55"/>
<accession>A0A370FU55</accession>